<name>A0A2A5JMY5_PSEO7</name>
<reference evidence="4" key="1">
    <citation type="journal article" date="2019" name="Genome Announc.">
        <title>Draft Genome Sequence of Pseudoalteromonas piscicida Strain 36Y ROTHPW, an Hypersaline Seawater Isolate from the South Coast of Sonora, Mexico.</title>
        <authorList>
            <person name="Sanchez-Diaz R."/>
            <person name="Molina-Garza Z.J."/>
            <person name="Cruz-Suarez L.E."/>
            <person name="Selvin J."/>
            <person name="Kiran G.S."/>
            <person name="Ibarra-Gamez J.C."/>
            <person name="Gomez-Gil B."/>
            <person name="Galaviz-Silva L."/>
        </authorList>
    </citation>
    <scope>NUCLEOTIDE SEQUENCE [LARGE SCALE GENOMIC DNA]</scope>
    <source>
        <strain evidence="4">36Y_RITHPW</strain>
    </source>
</reference>
<keyword evidence="4" id="KW-1185">Reference proteome</keyword>
<evidence type="ECO:0000259" key="1">
    <source>
        <dbReference type="Pfam" id="PF06938"/>
    </source>
</evidence>
<organism evidence="3 4">
    <name type="scientific">Pseudoalteromonas piscicida</name>
    <dbReference type="NCBI Taxonomy" id="43662"/>
    <lineage>
        <taxon>Bacteria</taxon>
        <taxon>Pseudomonadati</taxon>
        <taxon>Pseudomonadota</taxon>
        <taxon>Gammaproteobacteria</taxon>
        <taxon>Alteromonadales</taxon>
        <taxon>Pseudoalteromonadaceae</taxon>
        <taxon>Pseudoalteromonas</taxon>
    </lineage>
</organism>
<dbReference type="EMBL" id="NKHF01000072">
    <property type="protein sequence ID" value="PCK30795.1"/>
    <property type="molecule type" value="Genomic_DNA"/>
</dbReference>
<dbReference type="Pfam" id="PF21028">
    <property type="entry name" value="DUF1285_C"/>
    <property type="match status" value="1"/>
</dbReference>
<dbReference type="Gene3D" id="3.10.540.10">
    <property type="entry name" value="duf1285 like domain"/>
    <property type="match status" value="1"/>
</dbReference>
<dbReference type="Gene3D" id="2.30.270.10">
    <property type="entry name" value="duf1285 protein"/>
    <property type="match status" value="1"/>
</dbReference>
<dbReference type="AlphaFoldDB" id="A0A2A5JMY5"/>
<gene>
    <name evidence="3" type="ORF">CEX98_15510</name>
</gene>
<protein>
    <recommendedName>
        <fullName evidence="5">DUF1285 domain-containing protein</fullName>
    </recommendedName>
</protein>
<dbReference type="Pfam" id="PF06938">
    <property type="entry name" value="DUF1285_N"/>
    <property type="match status" value="1"/>
</dbReference>
<evidence type="ECO:0008006" key="5">
    <source>
        <dbReference type="Google" id="ProtNLM"/>
    </source>
</evidence>
<comment type="caution">
    <text evidence="3">The sequence shown here is derived from an EMBL/GenBank/DDBJ whole genome shotgun (WGS) entry which is preliminary data.</text>
</comment>
<dbReference type="RefSeq" id="WP_099642956.1">
    <property type="nucleotide sequence ID" value="NZ_NKHF01000072.1"/>
</dbReference>
<dbReference type="InterPro" id="IPR023361">
    <property type="entry name" value="DUF1285_beta_roll_sf"/>
</dbReference>
<proteinExistence type="predicted"/>
<evidence type="ECO:0000313" key="3">
    <source>
        <dbReference type="EMBL" id="PCK30795.1"/>
    </source>
</evidence>
<evidence type="ECO:0000259" key="2">
    <source>
        <dbReference type="Pfam" id="PF21028"/>
    </source>
</evidence>
<dbReference type="Proteomes" id="UP000228621">
    <property type="component" value="Unassembled WGS sequence"/>
</dbReference>
<sequence length="176" mass="20194">MSKIDALIAQYVTTHAPTETWSAPSCGFSEIKITADGRWFHQGTEIKRKPLIALFASVLSFDGKQFWLKTPAESCEVEVEAHPFIITQWHYCDKAESADLSPCIIATDNLDRQWPICNRFPLALERVDGHLIPFLRLNYGLTARISRNVYYQWAELLKEDEKGFYLSSAKTRFYLG</sequence>
<dbReference type="OrthoDB" id="3078366at2"/>
<dbReference type="InterPro" id="IPR048341">
    <property type="entry name" value="DUF1285_N"/>
</dbReference>
<evidence type="ECO:0000313" key="4">
    <source>
        <dbReference type="Proteomes" id="UP000228621"/>
    </source>
</evidence>
<accession>A0A2A5JMY5</accession>
<feature type="domain" description="DUF1285" evidence="1">
    <location>
        <begin position="16"/>
        <end position="80"/>
    </location>
</feature>
<dbReference type="InterPro" id="IPR048342">
    <property type="entry name" value="DUF1285_C"/>
</dbReference>
<feature type="domain" description="DUF1285" evidence="2">
    <location>
        <begin position="83"/>
        <end position="175"/>
    </location>
</feature>